<reference evidence="1" key="1">
    <citation type="journal article" date="2023" name="bioRxiv">
        <title>Scaffold-level genome assemblies of two parasitoid biocontrol wasps reveal the parthenogenesis mechanism and an associated novel virus.</title>
        <authorList>
            <person name="Inwood S."/>
            <person name="Skelly J."/>
            <person name="Guhlin J."/>
            <person name="Harrop T."/>
            <person name="Goldson S."/>
            <person name="Dearden P."/>
        </authorList>
    </citation>
    <scope>NUCLEOTIDE SEQUENCE</scope>
    <source>
        <strain evidence="1">Irish</strain>
        <tissue evidence="1">Whole body</tissue>
    </source>
</reference>
<protein>
    <submittedName>
        <fullName evidence="1">Uncharacterized protein</fullName>
    </submittedName>
</protein>
<evidence type="ECO:0000313" key="2">
    <source>
        <dbReference type="Proteomes" id="UP001168990"/>
    </source>
</evidence>
<dbReference type="Proteomes" id="UP001168990">
    <property type="component" value="Unassembled WGS sequence"/>
</dbReference>
<evidence type="ECO:0000313" key="1">
    <source>
        <dbReference type="EMBL" id="KAK0177134.1"/>
    </source>
</evidence>
<dbReference type="EMBL" id="JAQQBS010000001">
    <property type="protein sequence ID" value="KAK0177134.1"/>
    <property type="molecule type" value="Genomic_DNA"/>
</dbReference>
<keyword evidence="2" id="KW-1185">Reference proteome</keyword>
<dbReference type="AlphaFoldDB" id="A0AA39FWH7"/>
<accession>A0AA39FWH7</accession>
<organism evidence="1 2">
    <name type="scientific">Microctonus aethiopoides</name>
    <dbReference type="NCBI Taxonomy" id="144406"/>
    <lineage>
        <taxon>Eukaryota</taxon>
        <taxon>Metazoa</taxon>
        <taxon>Ecdysozoa</taxon>
        <taxon>Arthropoda</taxon>
        <taxon>Hexapoda</taxon>
        <taxon>Insecta</taxon>
        <taxon>Pterygota</taxon>
        <taxon>Neoptera</taxon>
        <taxon>Endopterygota</taxon>
        <taxon>Hymenoptera</taxon>
        <taxon>Apocrita</taxon>
        <taxon>Ichneumonoidea</taxon>
        <taxon>Braconidae</taxon>
        <taxon>Euphorinae</taxon>
        <taxon>Microctonus</taxon>
    </lineage>
</organism>
<gene>
    <name evidence="1" type="ORF">PV328_001213</name>
</gene>
<comment type="caution">
    <text evidence="1">The sequence shown here is derived from an EMBL/GenBank/DDBJ whole genome shotgun (WGS) entry which is preliminary data.</text>
</comment>
<proteinExistence type="predicted"/>
<sequence length="299" mass="34615">MPARLVLTALTDNKISFSDFLALWELVSDSDSSKSASEQLLAKKAKLHNDTLSSESNQHTQESSQWSQNIVIETGHCQDQLNTRHTINVIVNNKKREYQKRYRGRNRDKLKQREAERRRHLQNAEIITELSTSSNIEFTELVHEPIIDEISANSQNVAGLENIQHLFVDISQQNEKGQSSANGTEITNNYSKFRCHQLAHKYFDDKINEYKRLSNKQKSSKEPTLIQLSIIGGSQYKEKQQAIKYIRIQDTSPIKQFNGQMNHNYEYQYYKVLSKYPAWVNLNMIETSTIDIRGMATTK</sequence>
<reference evidence="1" key="2">
    <citation type="submission" date="2023-03" db="EMBL/GenBank/DDBJ databases">
        <authorList>
            <person name="Inwood S.N."/>
            <person name="Skelly J.G."/>
            <person name="Guhlin J."/>
            <person name="Harrop T.W.R."/>
            <person name="Goldson S.G."/>
            <person name="Dearden P.K."/>
        </authorList>
    </citation>
    <scope>NUCLEOTIDE SEQUENCE</scope>
    <source>
        <strain evidence="1">Irish</strain>
        <tissue evidence="1">Whole body</tissue>
    </source>
</reference>
<name>A0AA39FWH7_9HYME</name>